<keyword evidence="2" id="KW-0812">Transmembrane</keyword>
<feature type="compositionally biased region" description="Acidic residues" evidence="1">
    <location>
        <begin position="46"/>
        <end position="55"/>
    </location>
</feature>
<dbReference type="Proteomes" id="UP001217089">
    <property type="component" value="Unassembled WGS sequence"/>
</dbReference>
<reference evidence="3 4" key="1">
    <citation type="submission" date="2022-12" db="EMBL/GenBank/DDBJ databases">
        <title>Chromosome-level genome of Tegillarca granosa.</title>
        <authorList>
            <person name="Kim J."/>
        </authorList>
    </citation>
    <scope>NUCLEOTIDE SEQUENCE [LARGE SCALE GENOMIC DNA]</scope>
    <source>
        <strain evidence="3">Teg-2019</strain>
        <tissue evidence="3">Adductor muscle</tissue>
    </source>
</reference>
<keyword evidence="2" id="KW-1133">Transmembrane helix</keyword>
<feature type="transmembrane region" description="Helical" evidence="2">
    <location>
        <begin position="12"/>
        <end position="33"/>
    </location>
</feature>
<evidence type="ECO:0000256" key="2">
    <source>
        <dbReference type="SAM" id="Phobius"/>
    </source>
</evidence>
<name>A0ABQ9FAI1_TEGGR</name>
<evidence type="ECO:0000313" key="4">
    <source>
        <dbReference type="Proteomes" id="UP001217089"/>
    </source>
</evidence>
<protein>
    <submittedName>
        <fullName evidence="3">Uncharacterized protein</fullName>
    </submittedName>
</protein>
<evidence type="ECO:0000256" key="1">
    <source>
        <dbReference type="SAM" id="MobiDB-lite"/>
    </source>
</evidence>
<proteinExistence type="predicted"/>
<keyword evidence="2" id="KW-0472">Membrane</keyword>
<sequence length="297" mass="34061">MLVTTKLRIHLIIAVVALLLKIVIFSSPGWAVFRFPVDQYIYDPTSDDPLPEDEPGQPVAMAKRDTHEEKKDLGLMKPMYMPQKREYEMNIRIGLWYFVTCIHRCHDHDKDEEHPKDMVLDEKNKDTKQDEQDSSEEKNDDRHKHHKRHHRHHCAVSTYEKAEKNAHELPKEMAPARIVYKHLGGSLYAVAVGKTATTIFHAKAVIAMNNWEMLKMPVPWCLIIGALAAVLTIFVGVCHIFTLSRERSDPNNCYVIKTHHVKGSFPFHTLAPPGYEPKLTLLNPPEEAGPLPEKQAM</sequence>
<organism evidence="3 4">
    <name type="scientific">Tegillarca granosa</name>
    <name type="common">Malaysian cockle</name>
    <name type="synonym">Anadara granosa</name>
    <dbReference type="NCBI Taxonomy" id="220873"/>
    <lineage>
        <taxon>Eukaryota</taxon>
        <taxon>Metazoa</taxon>
        <taxon>Spiralia</taxon>
        <taxon>Lophotrochozoa</taxon>
        <taxon>Mollusca</taxon>
        <taxon>Bivalvia</taxon>
        <taxon>Autobranchia</taxon>
        <taxon>Pteriomorphia</taxon>
        <taxon>Arcoida</taxon>
        <taxon>Arcoidea</taxon>
        <taxon>Arcidae</taxon>
        <taxon>Tegillarca</taxon>
    </lineage>
</organism>
<comment type="caution">
    <text evidence="3">The sequence shown here is derived from an EMBL/GenBank/DDBJ whole genome shotgun (WGS) entry which is preliminary data.</text>
</comment>
<feature type="compositionally biased region" description="Basic residues" evidence="1">
    <location>
        <begin position="143"/>
        <end position="154"/>
    </location>
</feature>
<evidence type="ECO:0000313" key="3">
    <source>
        <dbReference type="EMBL" id="KAJ8313226.1"/>
    </source>
</evidence>
<feature type="transmembrane region" description="Helical" evidence="2">
    <location>
        <begin position="217"/>
        <end position="241"/>
    </location>
</feature>
<gene>
    <name evidence="3" type="ORF">KUTeg_009224</name>
</gene>
<feature type="region of interest" description="Disordered" evidence="1">
    <location>
        <begin position="46"/>
        <end position="68"/>
    </location>
</feature>
<dbReference type="EMBL" id="JARBDR010000398">
    <property type="protein sequence ID" value="KAJ8313226.1"/>
    <property type="molecule type" value="Genomic_DNA"/>
</dbReference>
<keyword evidence="4" id="KW-1185">Reference proteome</keyword>
<feature type="compositionally biased region" description="Basic and acidic residues" evidence="1">
    <location>
        <begin position="110"/>
        <end position="142"/>
    </location>
</feature>
<accession>A0ABQ9FAI1</accession>
<feature type="region of interest" description="Disordered" evidence="1">
    <location>
        <begin position="110"/>
        <end position="155"/>
    </location>
</feature>